<evidence type="ECO:0000313" key="2">
    <source>
        <dbReference type="EMBL" id="KAK4459672.1"/>
    </source>
</evidence>
<evidence type="ECO:0000256" key="1">
    <source>
        <dbReference type="SAM" id="MobiDB-lite"/>
    </source>
</evidence>
<reference evidence="2" key="1">
    <citation type="journal article" date="2023" name="Mol. Phylogenet. Evol.">
        <title>Genome-scale phylogeny and comparative genomics of the fungal order Sordariales.</title>
        <authorList>
            <person name="Hensen N."/>
            <person name="Bonometti L."/>
            <person name="Westerberg I."/>
            <person name="Brannstrom I.O."/>
            <person name="Guillou S."/>
            <person name="Cros-Aarteil S."/>
            <person name="Calhoun S."/>
            <person name="Haridas S."/>
            <person name="Kuo A."/>
            <person name="Mondo S."/>
            <person name="Pangilinan J."/>
            <person name="Riley R."/>
            <person name="LaButti K."/>
            <person name="Andreopoulos B."/>
            <person name="Lipzen A."/>
            <person name="Chen C."/>
            <person name="Yan M."/>
            <person name="Daum C."/>
            <person name="Ng V."/>
            <person name="Clum A."/>
            <person name="Steindorff A."/>
            <person name="Ohm R.A."/>
            <person name="Martin F."/>
            <person name="Silar P."/>
            <person name="Natvig D.O."/>
            <person name="Lalanne C."/>
            <person name="Gautier V."/>
            <person name="Ament-Velasquez S.L."/>
            <person name="Kruys A."/>
            <person name="Hutchinson M.I."/>
            <person name="Powell A.J."/>
            <person name="Barry K."/>
            <person name="Miller A.N."/>
            <person name="Grigoriev I.V."/>
            <person name="Debuchy R."/>
            <person name="Gladieux P."/>
            <person name="Hiltunen Thoren M."/>
            <person name="Johannesson H."/>
        </authorList>
    </citation>
    <scope>NUCLEOTIDE SEQUENCE</scope>
    <source>
        <strain evidence="2">PSN324</strain>
    </source>
</reference>
<gene>
    <name evidence="2" type="ORF">QBC42DRAFT_182786</name>
</gene>
<proteinExistence type="predicted"/>
<evidence type="ECO:0000313" key="3">
    <source>
        <dbReference type="Proteomes" id="UP001321749"/>
    </source>
</evidence>
<comment type="caution">
    <text evidence="2">The sequence shown here is derived from an EMBL/GenBank/DDBJ whole genome shotgun (WGS) entry which is preliminary data.</text>
</comment>
<reference evidence="2" key="2">
    <citation type="submission" date="2023-06" db="EMBL/GenBank/DDBJ databases">
        <authorList>
            <consortium name="Lawrence Berkeley National Laboratory"/>
            <person name="Mondo S.J."/>
            <person name="Hensen N."/>
            <person name="Bonometti L."/>
            <person name="Westerberg I."/>
            <person name="Brannstrom I.O."/>
            <person name="Guillou S."/>
            <person name="Cros-Aarteil S."/>
            <person name="Calhoun S."/>
            <person name="Haridas S."/>
            <person name="Kuo A."/>
            <person name="Pangilinan J."/>
            <person name="Riley R."/>
            <person name="Labutti K."/>
            <person name="Andreopoulos B."/>
            <person name="Lipzen A."/>
            <person name="Chen C."/>
            <person name="Yanf M."/>
            <person name="Daum C."/>
            <person name="Ng V."/>
            <person name="Clum A."/>
            <person name="Steindorff A."/>
            <person name="Ohm R."/>
            <person name="Martin F."/>
            <person name="Silar P."/>
            <person name="Natvig D."/>
            <person name="Lalanne C."/>
            <person name="Gautier V."/>
            <person name="Ament-Velasquez S.L."/>
            <person name="Kruys A."/>
            <person name="Hutchinson M.I."/>
            <person name="Powell A.J."/>
            <person name="Barry K."/>
            <person name="Miller A.N."/>
            <person name="Grigoriev I.V."/>
            <person name="Debuchy R."/>
            <person name="Gladieux P."/>
            <person name="Thoren M.H."/>
            <person name="Johannesson H."/>
        </authorList>
    </citation>
    <scope>NUCLEOTIDE SEQUENCE</scope>
    <source>
        <strain evidence="2">PSN324</strain>
    </source>
</reference>
<protein>
    <submittedName>
        <fullName evidence="2">Uncharacterized protein</fullName>
    </submittedName>
</protein>
<keyword evidence="3" id="KW-1185">Reference proteome</keyword>
<dbReference type="AlphaFoldDB" id="A0AAV9HGQ2"/>
<feature type="compositionally biased region" description="Acidic residues" evidence="1">
    <location>
        <begin position="215"/>
        <end position="224"/>
    </location>
</feature>
<accession>A0AAV9HGQ2</accession>
<dbReference type="EMBL" id="MU865030">
    <property type="protein sequence ID" value="KAK4459672.1"/>
    <property type="molecule type" value="Genomic_DNA"/>
</dbReference>
<name>A0AAV9HGQ2_9PEZI</name>
<organism evidence="2 3">
    <name type="scientific">Cladorrhinum samala</name>
    <dbReference type="NCBI Taxonomy" id="585594"/>
    <lineage>
        <taxon>Eukaryota</taxon>
        <taxon>Fungi</taxon>
        <taxon>Dikarya</taxon>
        <taxon>Ascomycota</taxon>
        <taxon>Pezizomycotina</taxon>
        <taxon>Sordariomycetes</taxon>
        <taxon>Sordariomycetidae</taxon>
        <taxon>Sordariales</taxon>
        <taxon>Podosporaceae</taxon>
        <taxon>Cladorrhinum</taxon>
    </lineage>
</organism>
<sequence length="394" mass="42735">MEPVPGRLILWQYARGSSRDSVGDIRTKLHTRLFRDIYCWDAKGEARLAFDTRLVHDVASFLRNNFPQVCESGTILELELLMIGRSAEKAKPTVMLISEDKAERKRAFEMVKKSGILARYPGFELGHSDLGNLIPLSGSAPSVLSTNEGPLGGRRLYYEPPGPDRHVRAATAGGVVSYRDKIMFLTVNHFLENSQKNDSAIHNSDLDAVEDCEITGLDDLDGPDGDNHHVQSGTFASQSSPSVRPPIPESLVDSQNHHVQLPEGDCIVAGKAILRSSECDYALVEVDTGAVDLTTLGDAAVRLEDPRGPEVNLSSRQVEVYTPGCGTVTGTLGDVPRYVRLPGARSFSKVYSAEFEQPLSRGDCGAWVKDAATGDFLGHIFAGTCTGNVGAIRP</sequence>
<feature type="region of interest" description="Disordered" evidence="1">
    <location>
        <begin position="215"/>
        <end position="247"/>
    </location>
</feature>
<feature type="compositionally biased region" description="Polar residues" evidence="1">
    <location>
        <begin position="230"/>
        <end position="242"/>
    </location>
</feature>
<dbReference type="Proteomes" id="UP001321749">
    <property type="component" value="Unassembled WGS sequence"/>
</dbReference>
<feature type="non-terminal residue" evidence="2">
    <location>
        <position position="394"/>
    </location>
</feature>